<dbReference type="AlphaFoldDB" id="A0A250XLN3"/>
<keyword evidence="2" id="KW-1185">Reference proteome</keyword>
<protein>
    <submittedName>
        <fullName evidence="1">Uncharacterized protein</fullName>
    </submittedName>
</protein>
<accession>A0A250XLN3</accession>
<evidence type="ECO:0000313" key="2">
    <source>
        <dbReference type="Proteomes" id="UP000232323"/>
    </source>
</evidence>
<organism evidence="1 2">
    <name type="scientific">Chlamydomonas eustigma</name>
    <dbReference type="NCBI Taxonomy" id="1157962"/>
    <lineage>
        <taxon>Eukaryota</taxon>
        <taxon>Viridiplantae</taxon>
        <taxon>Chlorophyta</taxon>
        <taxon>core chlorophytes</taxon>
        <taxon>Chlorophyceae</taxon>
        <taxon>CS clade</taxon>
        <taxon>Chlamydomonadales</taxon>
        <taxon>Chlamydomonadaceae</taxon>
        <taxon>Chlamydomonas</taxon>
    </lineage>
</organism>
<sequence>MHAYSRNIMAQQINVSNRQAMHRSHVKLPSTEDRRQRNEAIAAQVAESRKKSVEQLSIEDRRQRNEAIAAQVGESRKKRRNVVTTLMTKISRLELEGVEGKPHSLVRYDCGGILEGLSQLRMLEERLSRCSTALVVTLR</sequence>
<name>A0A250XLN3_9CHLO</name>
<dbReference type="EMBL" id="BEGY01000105">
    <property type="protein sequence ID" value="GAX83690.1"/>
    <property type="molecule type" value="Genomic_DNA"/>
</dbReference>
<gene>
    <name evidence="1" type="ORF">CEUSTIGMA_g11115.t1</name>
</gene>
<comment type="caution">
    <text evidence="1">The sequence shown here is derived from an EMBL/GenBank/DDBJ whole genome shotgun (WGS) entry which is preliminary data.</text>
</comment>
<evidence type="ECO:0000313" key="1">
    <source>
        <dbReference type="EMBL" id="GAX83690.1"/>
    </source>
</evidence>
<proteinExistence type="predicted"/>
<reference evidence="1 2" key="1">
    <citation type="submission" date="2017-08" db="EMBL/GenBank/DDBJ databases">
        <title>Acidophilic green algal genome provides insights into adaptation to an acidic environment.</title>
        <authorList>
            <person name="Hirooka S."/>
            <person name="Hirose Y."/>
            <person name="Kanesaki Y."/>
            <person name="Higuchi S."/>
            <person name="Fujiwara T."/>
            <person name="Onuma R."/>
            <person name="Era A."/>
            <person name="Ohbayashi R."/>
            <person name="Uzuka A."/>
            <person name="Nozaki H."/>
            <person name="Yoshikawa H."/>
            <person name="Miyagishima S.Y."/>
        </authorList>
    </citation>
    <scope>NUCLEOTIDE SEQUENCE [LARGE SCALE GENOMIC DNA]</scope>
    <source>
        <strain evidence="1 2">NIES-2499</strain>
    </source>
</reference>
<dbReference type="Proteomes" id="UP000232323">
    <property type="component" value="Unassembled WGS sequence"/>
</dbReference>